<name>A0A4R2AU19_9HYPH</name>
<evidence type="ECO:0000313" key="2">
    <source>
        <dbReference type="Proteomes" id="UP000295043"/>
    </source>
</evidence>
<dbReference type="EMBL" id="SLVU01000039">
    <property type="protein sequence ID" value="TCN17291.1"/>
    <property type="molecule type" value="Genomic_DNA"/>
</dbReference>
<dbReference type="Proteomes" id="UP000295043">
    <property type="component" value="Unassembled WGS sequence"/>
</dbReference>
<sequence length="75" mass="8397">MHMVLARVVHADFDHRAFINGDRVVVLRPSRWTNGPLRPSGRGEGQRPPKICQQARIVEYAGGSGKNHRSPDRIA</sequence>
<gene>
    <name evidence="1" type="ORF">EV184_13922</name>
</gene>
<proteinExistence type="predicted"/>
<dbReference type="AlphaFoldDB" id="A0A4R2AU19"/>
<organism evidence="1 2">
    <name type="scientific">Sinorhizobium americanum</name>
    <dbReference type="NCBI Taxonomy" id="194963"/>
    <lineage>
        <taxon>Bacteria</taxon>
        <taxon>Pseudomonadati</taxon>
        <taxon>Pseudomonadota</taxon>
        <taxon>Alphaproteobacteria</taxon>
        <taxon>Hyphomicrobiales</taxon>
        <taxon>Rhizobiaceae</taxon>
        <taxon>Sinorhizobium/Ensifer group</taxon>
        <taxon>Sinorhizobium</taxon>
    </lineage>
</organism>
<reference evidence="1 2" key="1">
    <citation type="submission" date="2019-03" db="EMBL/GenBank/DDBJ databases">
        <title>Genomic Encyclopedia of Type Strains, Phase IV (KMG-V): Genome sequencing to study the core and pangenomes of soil and plant-associated prokaryotes.</title>
        <authorList>
            <person name="Whitman W."/>
        </authorList>
    </citation>
    <scope>NUCLEOTIDE SEQUENCE [LARGE SCALE GENOMIC DNA]</scope>
    <source>
        <strain evidence="1 2">23C40</strain>
    </source>
</reference>
<evidence type="ECO:0000313" key="1">
    <source>
        <dbReference type="EMBL" id="TCN17291.1"/>
    </source>
</evidence>
<comment type="caution">
    <text evidence="1">The sequence shown here is derived from an EMBL/GenBank/DDBJ whole genome shotgun (WGS) entry which is preliminary data.</text>
</comment>
<accession>A0A4R2AU19</accession>
<dbReference type="RefSeq" id="WP_132081904.1">
    <property type="nucleotide sequence ID" value="NZ_SLVU01000039.1"/>
</dbReference>
<protein>
    <submittedName>
        <fullName evidence="1">Uncharacterized protein</fullName>
    </submittedName>
</protein>